<organism evidence="2 3">
    <name type="scientific">Musa troglodytarum</name>
    <name type="common">fe'i banana</name>
    <dbReference type="NCBI Taxonomy" id="320322"/>
    <lineage>
        <taxon>Eukaryota</taxon>
        <taxon>Viridiplantae</taxon>
        <taxon>Streptophyta</taxon>
        <taxon>Embryophyta</taxon>
        <taxon>Tracheophyta</taxon>
        <taxon>Spermatophyta</taxon>
        <taxon>Magnoliopsida</taxon>
        <taxon>Liliopsida</taxon>
        <taxon>Zingiberales</taxon>
        <taxon>Musaceae</taxon>
        <taxon>Musa</taxon>
    </lineage>
</organism>
<dbReference type="Proteomes" id="UP001055439">
    <property type="component" value="Chromosome 8"/>
</dbReference>
<sequence>MILPLQALRYRRRLRRHFNIPPCPANGKRRISLTYHGGNSRLPDANEARS</sequence>
<evidence type="ECO:0000256" key="1">
    <source>
        <dbReference type="SAM" id="MobiDB-lite"/>
    </source>
</evidence>
<dbReference type="AlphaFoldDB" id="A0A9E7H9D7"/>
<evidence type="ECO:0000313" key="3">
    <source>
        <dbReference type="Proteomes" id="UP001055439"/>
    </source>
</evidence>
<gene>
    <name evidence="2" type="ORF">MUK42_17919</name>
</gene>
<keyword evidence="3" id="KW-1185">Reference proteome</keyword>
<proteinExistence type="predicted"/>
<reference evidence="2" key="1">
    <citation type="submission" date="2022-05" db="EMBL/GenBank/DDBJ databases">
        <title>The Musa troglodytarum L. genome provides insights into the mechanism of non-climacteric behaviour and enrichment of carotenoids.</title>
        <authorList>
            <person name="Wang J."/>
        </authorList>
    </citation>
    <scope>NUCLEOTIDE SEQUENCE</scope>
    <source>
        <tissue evidence="2">Leaf</tissue>
    </source>
</reference>
<evidence type="ECO:0000313" key="2">
    <source>
        <dbReference type="EMBL" id="URE30131.1"/>
    </source>
</evidence>
<feature type="region of interest" description="Disordered" evidence="1">
    <location>
        <begin position="29"/>
        <end position="50"/>
    </location>
</feature>
<protein>
    <submittedName>
        <fullName evidence="2">Uncharacterized protein</fullName>
    </submittedName>
</protein>
<dbReference type="EMBL" id="CP097510">
    <property type="protein sequence ID" value="URE30131.1"/>
    <property type="molecule type" value="Genomic_DNA"/>
</dbReference>
<accession>A0A9E7H9D7</accession>
<name>A0A9E7H9D7_9LILI</name>